<dbReference type="SUPFAM" id="SSF53448">
    <property type="entry name" value="Nucleotide-diphospho-sugar transferases"/>
    <property type="match status" value="1"/>
</dbReference>
<evidence type="ECO:0000313" key="1">
    <source>
        <dbReference type="EMBL" id="CAH2210110.1"/>
    </source>
</evidence>
<dbReference type="Gene3D" id="3.90.550.20">
    <property type="match status" value="1"/>
</dbReference>
<dbReference type="PANTHER" id="PTHR12042">
    <property type="entry name" value="LACTOSYLCERAMIDE 4-ALPHA-GALACTOSYLTRANSFERASE ALPHA- 1,4-GALACTOSYLTRANSFERASE"/>
    <property type="match status" value="1"/>
</dbReference>
<dbReference type="GO" id="GO:0006688">
    <property type="term" value="P:glycosphingolipid biosynthetic process"/>
    <property type="evidence" value="ECO:0007669"/>
    <property type="project" value="TreeGrafter"/>
</dbReference>
<dbReference type="AlphaFoldDB" id="A0A8S4QHW3"/>
<comment type="caution">
    <text evidence="1">The sequence shown here is derived from an EMBL/GenBank/DDBJ whole genome shotgun (WGS) entry which is preliminary data.</text>
</comment>
<dbReference type="Proteomes" id="UP000838756">
    <property type="component" value="Unassembled WGS sequence"/>
</dbReference>
<dbReference type="PANTHER" id="PTHR12042:SF21">
    <property type="entry name" value="ALPHA1,4-GALACTOSYLTRANSFERASE 1-RELATED"/>
    <property type="match status" value="1"/>
</dbReference>
<proteinExistence type="predicted"/>
<sequence length="268" mass="30087">MYKRRTFVLRCIISNSKYVIHLPILALFTFILRTLTGQEQEHEMSCPFVNSNSTLPVLERSSNLPSRSIFMYATSCPGNLTARQHCSIESAAITHPEWQINVVFTSPTVPSENLTHENFNNVKFWSINIKEFCKGTPLGDLIIDVLPKCSRNRVSISLDVLKYLTLAQWGGIYLDIDMVVAQPLRSLARNWATRESDDTVGEGVLAFSRDAVGRKLSGIAVNEMQSILCRGDCIHTWQPTVMTKVLKKVCSTPDTLYMSSATCNGDYI</sequence>
<dbReference type="OrthoDB" id="409543at2759"/>
<dbReference type="InterPro" id="IPR007577">
    <property type="entry name" value="GlycoTrfase_DXD_sugar-bd_CS"/>
</dbReference>
<organism evidence="1 2">
    <name type="scientific">Pararge aegeria aegeria</name>
    <dbReference type="NCBI Taxonomy" id="348720"/>
    <lineage>
        <taxon>Eukaryota</taxon>
        <taxon>Metazoa</taxon>
        <taxon>Ecdysozoa</taxon>
        <taxon>Arthropoda</taxon>
        <taxon>Hexapoda</taxon>
        <taxon>Insecta</taxon>
        <taxon>Pterygota</taxon>
        <taxon>Neoptera</taxon>
        <taxon>Endopterygota</taxon>
        <taxon>Lepidoptera</taxon>
        <taxon>Glossata</taxon>
        <taxon>Ditrysia</taxon>
        <taxon>Papilionoidea</taxon>
        <taxon>Nymphalidae</taxon>
        <taxon>Satyrinae</taxon>
        <taxon>Satyrini</taxon>
        <taxon>Parargina</taxon>
        <taxon>Pararge</taxon>
    </lineage>
</organism>
<dbReference type="GO" id="GO:0016020">
    <property type="term" value="C:membrane"/>
    <property type="evidence" value="ECO:0007669"/>
    <property type="project" value="GOC"/>
</dbReference>
<dbReference type="InterPro" id="IPR051981">
    <property type="entry name" value="Glycosyltransf_32"/>
</dbReference>
<dbReference type="GO" id="GO:0035248">
    <property type="term" value="F:alpha-1,4-N-acetylgalactosaminyltransferase activity"/>
    <property type="evidence" value="ECO:0007669"/>
    <property type="project" value="TreeGrafter"/>
</dbReference>
<reference evidence="1" key="1">
    <citation type="submission" date="2022-03" db="EMBL/GenBank/DDBJ databases">
        <authorList>
            <person name="Lindestad O."/>
        </authorList>
    </citation>
    <scope>NUCLEOTIDE SEQUENCE</scope>
</reference>
<evidence type="ECO:0000313" key="2">
    <source>
        <dbReference type="Proteomes" id="UP000838756"/>
    </source>
</evidence>
<protein>
    <submittedName>
        <fullName evidence="1">Jg14143 protein</fullName>
    </submittedName>
</protein>
<name>A0A8S4QHW3_9NEOP</name>
<dbReference type="EMBL" id="CAKXAJ010006558">
    <property type="protein sequence ID" value="CAH2210110.1"/>
    <property type="molecule type" value="Genomic_DNA"/>
</dbReference>
<dbReference type="InterPro" id="IPR029044">
    <property type="entry name" value="Nucleotide-diphossugar_trans"/>
</dbReference>
<dbReference type="Pfam" id="PF04488">
    <property type="entry name" value="Gly_transf_sug"/>
    <property type="match status" value="1"/>
</dbReference>
<feature type="non-terminal residue" evidence="1">
    <location>
        <position position="1"/>
    </location>
</feature>
<accession>A0A8S4QHW3</accession>
<keyword evidence="2" id="KW-1185">Reference proteome</keyword>
<gene>
    <name evidence="1" type="primary">jg14143</name>
    <name evidence="1" type="ORF">PAEG_LOCUS2022</name>
</gene>